<gene>
    <name evidence="5" type="ORF">SAMN05443668_106339</name>
</gene>
<organism evidence="5 6">
    <name type="scientific">Cryptosporangium aurantiacum</name>
    <dbReference type="NCBI Taxonomy" id="134849"/>
    <lineage>
        <taxon>Bacteria</taxon>
        <taxon>Bacillati</taxon>
        <taxon>Actinomycetota</taxon>
        <taxon>Actinomycetes</taxon>
        <taxon>Cryptosporangiales</taxon>
        <taxon>Cryptosporangiaceae</taxon>
        <taxon>Cryptosporangium</taxon>
    </lineage>
</organism>
<evidence type="ECO:0000313" key="6">
    <source>
        <dbReference type="Proteomes" id="UP000184440"/>
    </source>
</evidence>
<keyword evidence="3" id="KW-0804">Transcription</keyword>
<sequence>MPDTHARPADSALLTRAAHKLSCRPDVALVFGGIGNGEVPVTVCVGARTSALTSMVIRPTRGLGGQALLRKQMLAVPHYDQAPGITHDYDGPVLGEGVVGLAVVPLMSGPGVRGLLYAATRERAALTLAMMSSLAAEAHAVSVEMSVRDEVERRLRSAEPVLTSAAERLRSIARTTRDPVTRTALLDLLSGSDPRPPGLDALTPRQRDVLELAELGLRNAEIGARLGLSEQTVKTYMRALMARLGARSRQEAVYRYRSQSSSGRAAAMPERI</sequence>
<dbReference type="GO" id="GO:0006355">
    <property type="term" value="P:regulation of DNA-templated transcription"/>
    <property type="evidence" value="ECO:0007669"/>
    <property type="project" value="InterPro"/>
</dbReference>
<keyword evidence="2" id="KW-0238">DNA-binding</keyword>
<feature type="domain" description="HTH luxR-type" evidence="4">
    <location>
        <begin position="195"/>
        <end position="260"/>
    </location>
</feature>
<dbReference type="InterPro" id="IPR000792">
    <property type="entry name" value="Tscrpt_reg_LuxR_C"/>
</dbReference>
<evidence type="ECO:0000256" key="2">
    <source>
        <dbReference type="ARBA" id="ARBA00023125"/>
    </source>
</evidence>
<dbReference type="PROSITE" id="PS00622">
    <property type="entry name" value="HTH_LUXR_1"/>
    <property type="match status" value="1"/>
</dbReference>
<name>A0A1M7R3U9_9ACTN</name>
<dbReference type="Gene3D" id="1.10.10.10">
    <property type="entry name" value="Winged helix-like DNA-binding domain superfamily/Winged helix DNA-binding domain"/>
    <property type="match status" value="1"/>
</dbReference>
<dbReference type="PANTHER" id="PTHR44688:SF16">
    <property type="entry name" value="DNA-BINDING TRANSCRIPTIONAL ACTIVATOR DEVR_DOSR"/>
    <property type="match status" value="1"/>
</dbReference>
<keyword evidence="1" id="KW-0805">Transcription regulation</keyword>
<dbReference type="PROSITE" id="PS50043">
    <property type="entry name" value="HTH_LUXR_2"/>
    <property type="match status" value="1"/>
</dbReference>
<evidence type="ECO:0000256" key="3">
    <source>
        <dbReference type="ARBA" id="ARBA00023163"/>
    </source>
</evidence>
<evidence type="ECO:0000256" key="1">
    <source>
        <dbReference type="ARBA" id="ARBA00023015"/>
    </source>
</evidence>
<dbReference type="GO" id="GO:0003677">
    <property type="term" value="F:DNA binding"/>
    <property type="evidence" value="ECO:0007669"/>
    <property type="project" value="UniProtKB-KW"/>
</dbReference>
<reference evidence="5 6" key="1">
    <citation type="submission" date="2016-11" db="EMBL/GenBank/DDBJ databases">
        <authorList>
            <person name="Jaros S."/>
            <person name="Januszkiewicz K."/>
            <person name="Wedrychowicz H."/>
        </authorList>
    </citation>
    <scope>NUCLEOTIDE SEQUENCE [LARGE SCALE GENOMIC DNA]</scope>
    <source>
        <strain evidence="5 6">DSM 46144</strain>
    </source>
</reference>
<accession>A0A1M7R3U9</accession>
<dbReference type="Pfam" id="PF00196">
    <property type="entry name" value="GerE"/>
    <property type="match status" value="1"/>
</dbReference>
<dbReference type="SUPFAM" id="SSF55781">
    <property type="entry name" value="GAF domain-like"/>
    <property type="match status" value="1"/>
</dbReference>
<proteinExistence type="predicted"/>
<dbReference type="STRING" id="134849.SAMN05443668_106339"/>
<dbReference type="SMART" id="SM00421">
    <property type="entry name" value="HTH_LUXR"/>
    <property type="match status" value="1"/>
</dbReference>
<dbReference type="CDD" id="cd06170">
    <property type="entry name" value="LuxR_C_like"/>
    <property type="match status" value="1"/>
</dbReference>
<dbReference type="InterPro" id="IPR016032">
    <property type="entry name" value="Sig_transdc_resp-reg_C-effctor"/>
</dbReference>
<dbReference type="PRINTS" id="PR00038">
    <property type="entry name" value="HTHLUXR"/>
</dbReference>
<keyword evidence="6" id="KW-1185">Reference proteome</keyword>
<evidence type="ECO:0000259" key="4">
    <source>
        <dbReference type="PROSITE" id="PS50043"/>
    </source>
</evidence>
<dbReference type="EMBL" id="FRCS01000006">
    <property type="protein sequence ID" value="SHN39694.1"/>
    <property type="molecule type" value="Genomic_DNA"/>
</dbReference>
<dbReference type="AlphaFoldDB" id="A0A1M7R3U9"/>
<dbReference type="PANTHER" id="PTHR44688">
    <property type="entry name" value="DNA-BINDING TRANSCRIPTIONAL ACTIVATOR DEVR_DOSR"/>
    <property type="match status" value="1"/>
</dbReference>
<dbReference type="Gene3D" id="3.30.450.40">
    <property type="match status" value="1"/>
</dbReference>
<evidence type="ECO:0000313" key="5">
    <source>
        <dbReference type="EMBL" id="SHN39694.1"/>
    </source>
</evidence>
<dbReference type="InterPro" id="IPR029016">
    <property type="entry name" value="GAF-like_dom_sf"/>
</dbReference>
<dbReference type="SUPFAM" id="SSF46894">
    <property type="entry name" value="C-terminal effector domain of the bipartite response regulators"/>
    <property type="match status" value="1"/>
</dbReference>
<dbReference type="Proteomes" id="UP000184440">
    <property type="component" value="Unassembled WGS sequence"/>
</dbReference>
<dbReference type="InterPro" id="IPR036388">
    <property type="entry name" value="WH-like_DNA-bd_sf"/>
</dbReference>
<protein>
    <submittedName>
        <fullName evidence="5">Regulatory protein, luxR family</fullName>
    </submittedName>
</protein>